<evidence type="ECO:0000313" key="2">
    <source>
        <dbReference type="EMBL" id="GAG08648.1"/>
    </source>
</evidence>
<accession>X0V840</accession>
<sequence>MQASPQAEQSLEVPSWVSQPSVSKELQSSHPESQAPISQAPPLHTPEAWLYEQSSPQDEQLEGVPSWVSQPLPQSLSQLSHPLLQTQLPEVQWA</sequence>
<protein>
    <submittedName>
        <fullName evidence="2">Uncharacterized protein</fullName>
    </submittedName>
</protein>
<feature type="compositionally biased region" description="Polar residues" evidence="1">
    <location>
        <begin position="16"/>
        <end position="37"/>
    </location>
</feature>
<name>X0V840_9ZZZZ</name>
<reference evidence="2" key="1">
    <citation type="journal article" date="2014" name="Front. Microbiol.">
        <title>High frequency of phylogenetically diverse reductive dehalogenase-homologous genes in deep subseafloor sedimentary metagenomes.</title>
        <authorList>
            <person name="Kawai M."/>
            <person name="Futagami T."/>
            <person name="Toyoda A."/>
            <person name="Takaki Y."/>
            <person name="Nishi S."/>
            <person name="Hori S."/>
            <person name="Arai W."/>
            <person name="Tsubouchi T."/>
            <person name="Morono Y."/>
            <person name="Uchiyama I."/>
            <person name="Ito T."/>
            <person name="Fujiyama A."/>
            <person name="Inagaki F."/>
            <person name="Takami H."/>
        </authorList>
    </citation>
    <scope>NUCLEOTIDE SEQUENCE</scope>
    <source>
        <strain evidence="2">Expedition CK06-06</strain>
    </source>
</reference>
<proteinExistence type="predicted"/>
<feature type="region of interest" description="Disordered" evidence="1">
    <location>
        <begin position="1"/>
        <end position="72"/>
    </location>
</feature>
<dbReference type="EMBL" id="BARS01021874">
    <property type="protein sequence ID" value="GAG08648.1"/>
    <property type="molecule type" value="Genomic_DNA"/>
</dbReference>
<comment type="caution">
    <text evidence="2">The sequence shown here is derived from an EMBL/GenBank/DDBJ whole genome shotgun (WGS) entry which is preliminary data.</text>
</comment>
<organism evidence="2">
    <name type="scientific">marine sediment metagenome</name>
    <dbReference type="NCBI Taxonomy" id="412755"/>
    <lineage>
        <taxon>unclassified sequences</taxon>
        <taxon>metagenomes</taxon>
        <taxon>ecological metagenomes</taxon>
    </lineage>
</organism>
<evidence type="ECO:0000256" key="1">
    <source>
        <dbReference type="SAM" id="MobiDB-lite"/>
    </source>
</evidence>
<gene>
    <name evidence="2" type="ORF">S01H1_35059</name>
</gene>
<dbReference type="AlphaFoldDB" id="X0V840"/>